<name>A0AAD1R548_PELCU</name>
<dbReference type="EMBL" id="OW240912">
    <property type="protein sequence ID" value="CAH2224145.1"/>
    <property type="molecule type" value="Genomic_DNA"/>
</dbReference>
<keyword evidence="2" id="KW-1185">Reference proteome</keyword>
<dbReference type="Proteomes" id="UP001295444">
    <property type="component" value="Chromosome 01"/>
</dbReference>
<protein>
    <submittedName>
        <fullName evidence="1">Uncharacterized protein</fullName>
    </submittedName>
</protein>
<dbReference type="SUPFAM" id="SSF56219">
    <property type="entry name" value="DNase I-like"/>
    <property type="match status" value="1"/>
</dbReference>
<gene>
    <name evidence="1" type="ORF">PECUL_23A046926</name>
</gene>
<evidence type="ECO:0000313" key="2">
    <source>
        <dbReference type="Proteomes" id="UP001295444"/>
    </source>
</evidence>
<dbReference type="AlphaFoldDB" id="A0AAD1R548"/>
<accession>A0AAD1R548</accession>
<reference evidence="1" key="1">
    <citation type="submission" date="2022-03" db="EMBL/GenBank/DDBJ databases">
        <authorList>
            <person name="Alioto T."/>
            <person name="Alioto T."/>
            <person name="Gomez Garrido J."/>
        </authorList>
    </citation>
    <scope>NUCLEOTIDE SEQUENCE</scope>
</reference>
<evidence type="ECO:0000313" key="1">
    <source>
        <dbReference type="EMBL" id="CAH2224145.1"/>
    </source>
</evidence>
<dbReference type="InterPro" id="IPR036691">
    <property type="entry name" value="Endo/exonu/phosph_ase_sf"/>
</dbReference>
<sequence>MVLTKPYISKETHLKVDGNLLLKNRHYPLNFYSNHPTMRKTGTAILIAANLQFAVTNKLTDADGRYLFVKGEMAGKTYTIANMYAPNLGQASFVRRTLRKLDKFTEGVLILGDDLKFPLYPLVDTRSTKTTWRLNDTLLDEPLRAQIDKHIRQYFEENTTDDLPDMTIWEAHKSVLRGHLI</sequence>
<proteinExistence type="predicted"/>
<dbReference type="Gene3D" id="3.60.10.10">
    <property type="entry name" value="Endonuclease/exonuclease/phosphatase"/>
    <property type="match status" value="1"/>
</dbReference>
<organism evidence="1 2">
    <name type="scientific">Pelobates cultripes</name>
    <name type="common">Western spadefoot toad</name>
    <dbReference type="NCBI Taxonomy" id="61616"/>
    <lineage>
        <taxon>Eukaryota</taxon>
        <taxon>Metazoa</taxon>
        <taxon>Chordata</taxon>
        <taxon>Craniata</taxon>
        <taxon>Vertebrata</taxon>
        <taxon>Euteleostomi</taxon>
        <taxon>Amphibia</taxon>
        <taxon>Batrachia</taxon>
        <taxon>Anura</taxon>
        <taxon>Pelobatoidea</taxon>
        <taxon>Pelobatidae</taxon>
        <taxon>Pelobates</taxon>
    </lineage>
</organism>